<dbReference type="KEGG" id="hdo:MUK72_14595"/>
<evidence type="ECO:0008006" key="6">
    <source>
        <dbReference type="Google" id="ProtNLM"/>
    </source>
</evidence>
<dbReference type="AlphaFoldDB" id="A0AAV3SFV0"/>
<keyword evidence="3" id="KW-0614">Plasmid</keyword>
<gene>
    <name evidence="2" type="ORF">GCM10008985_12360</name>
    <name evidence="3" type="ORF">MUK72_14595</name>
</gene>
<dbReference type="EMBL" id="CP095006">
    <property type="protein sequence ID" value="UOO96774.1"/>
    <property type="molecule type" value="Genomic_DNA"/>
</dbReference>
<sequence>MSASSDASESAGREVAKRLFAREFNDATYTFKESEDELAPNYTLLPTGDRVNRLFFAGTLTETNDVGSDSEYWQGRVVDPTGTFYIYAGQYQPEAASTLRQIETPTYVTVVGKPRSYETDDGDTNVAVRPESITQVDEPTRDRWVVETADKTIDRLEAFDAEINDYAQMARDEYGERLSPYREATIEALESLDATDASAAATTSEAASDAVGSDSVADDTEQADEDAHSPGETGESVGSDESVESEESNADEFSGVEDSSEDTGLGEYE</sequence>
<evidence type="ECO:0000256" key="1">
    <source>
        <dbReference type="SAM" id="MobiDB-lite"/>
    </source>
</evidence>
<evidence type="ECO:0000313" key="5">
    <source>
        <dbReference type="Proteomes" id="UP001500962"/>
    </source>
</evidence>
<accession>A0AAV3SFV0</accession>
<reference evidence="2" key="3">
    <citation type="submission" date="2023-12" db="EMBL/GenBank/DDBJ databases">
        <authorList>
            <person name="Sun Q."/>
            <person name="Inoue M."/>
        </authorList>
    </citation>
    <scope>NUCLEOTIDE SEQUENCE</scope>
    <source>
        <strain evidence="2">JCM 12289</strain>
    </source>
</reference>
<organism evidence="2 5">
    <name type="scientific">Halococcus dombrowskii</name>
    <dbReference type="NCBI Taxonomy" id="179637"/>
    <lineage>
        <taxon>Archaea</taxon>
        <taxon>Methanobacteriati</taxon>
        <taxon>Methanobacteriota</taxon>
        <taxon>Stenosarchaea group</taxon>
        <taxon>Halobacteria</taxon>
        <taxon>Halobacteriales</taxon>
        <taxon>Halococcaceae</taxon>
        <taxon>Halococcus</taxon>
    </lineage>
</organism>
<feature type="compositionally biased region" description="Low complexity" evidence="1">
    <location>
        <begin position="197"/>
        <end position="215"/>
    </location>
</feature>
<dbReference type="GeneID" id="71763101"/>
<dbReference type="Proteomes" id="UP001500962">
    <property type="component" value="Unassembled WGS sequence"/>
</dbReference>
<name>A0AAV3SFV0_HALDO</name>
<dbReference type="RefSeq" id="WP_244705806.1">
    <property type="nucleotide sequence ID" value="NZ_BAAADN010000020.1"/>
</dbReference>
<protein>
    <recommendedName>
        <fullName evidence="6">DNA-binding protein</fullName>
    </recommendedName>
</protein>
<reference evidence="2" key="1">
    <citation type="journal article" date="2014" name="Int. J. Syst. Evol. Microbiol.">
        <title>Complete genome sequence of Corynebacterium casei LMG S-19264T (=DSM 44701T), isolated from a smear-ripened cheese.</title>
        <authorList>
            <consortium name="US DOE Joint Genome Institute (JGI-PGF)"/>
            <person name="Walter F."/>
            <person name="Albersmeier A."/>
            <person name="Kalinowski J."/>
            <person name="Ruckert C."/>
        </authorList>
    </citation>
    <scope>NUCLEOTIDE SEQUENCE</scope>
    <source>
        <strain evidence="2">JCM 12289</strain>
    </source>
</reference>
<proteinExistence type="predicted"/>
<reference evidence="3" key="2">
    <citation type="submission" date="2022-04" db="EMBL/GenBank/DDBJ databases">
        <title>Sequencing and genomic assembly of Halococcus dombrowskii.</title>
        <authorList>
            <person name="Lim S.W."/>
            <person name="MacLea K.S."/>
        </authorList>
    </citation>
    <scope>NUCLEOTIDE SEQUENCE</scope>
    <source>
        <strain evidence="3">H4</strain>
        <plasmid evidence="3">unnamed1</plasmid>
    </source>
</reference>
<feature type="region of interest" description="Disordered" evidence="1">
    <location>
        <begin position="197"/>
        <end position="269"/>
    </location>
</feature>
<geneLocation type="plasmid" evidence="3 4">
    <name>unnamed1</name>
</geneLocation>
<dbReference type="EMBL" id="BAAADN010000020">
    <property type="protein sequence ID" value="GAA0457741.1"/>
    <property type="molecule type" value="Genomic_DNA"/>
</dbReference>
<dbReference type="Proteomes" id="UP000830542">
    <property type="component" value="Plasmid unnamed1"/>
</dbReference>
<evidence type="ECO:0000313" key="2">
    <source>
        <dbReference type="EMBL" id="GAA0457741.1"/>
    </source>
</evidence>
<evidence type="ECO:0000313" key="3">
    <source>
        <dbReference type="EMBL" id="UOO96774.1"/>
    </source>
</evidence>
<keyword evidence="4" id="KW-1185">Reference proteome</keyword>
<evidence type="ECO:0000313" key="4">
    <source>
        <dbReference type="Proteomes" id="UP000830542"/>
    </source>
</evidence>
<feature type="compositionally biased region" description="Acidic residues" evidence="1">
    <location>
        <begin position="241"/>
        <end position="261"/>
    </location>
</feature>